<organism evidence="5 6">
    <name type="scientific">Mesorhabditis spiculigera</name>
    <dbReference type="NCBI Taxonomy" id="96644"/>
    <lineage>
        <taxon>Eukaryota</taxon>
        <taxon>Metazoa</taxon>
        <taxon>Ecdysozoa</taxon>
        <taxon>Nematoda</taxon>
        <taxon>Chromadorea</taxon>
        <taxon>Rhabditida</taxon>
        <taxon>Rhabditina</taxon>
        <taxon>Rhabditomorpha</taxon>
        <taxon>Rhabditoidea</taxon>
        <taxon>Rhabditidae</taxon>
        <taxon>Mesorhabditinae</taxon>
        <taxon>Mesorhabditis</taxon>
    </lineage>
</organism>
<dbReference type="SUPFAM" id="SSF81901">
    <property type="entry name" value="HCP-like"/>
    <property type="match status" value="3"/>
</dbReference>
<accession>A0AA36D9T3</accession>
<dbReference type="InterPro" id="IPR006597">
    <property type="entry name" value="Sel1-like"/>
</dbReference>
<keyword evidence="3" id="KW-1133">Transmembrane helix</keyword>
<feature type="compositionally biased region" description="Basic and acidic residues" evidence="2">
    <location>
        <begin position="38"/>
        <end position="49"/>
    </location>
</feature>
<dbReference type="PANTHER" id="PTHR11102:SF147">
    <property type="entry name" value="SEL1L ADAPTOR SUBUNIT OF ERAD E3 UBIQUITIN LIGASE"/>
    <property type="match status" value="1"/>
</dbReference>
<dbReference type="Pfam" id="PF08238">
    <property type="entry name" value="Sel1"/>
    <property type="match status" value="10"/>
</dbReference>
<reference evidence="5" key="1">
    <citation type="submission" date="2023-06" db="EMBL/GenBank/DDBJ databases">
        <authorList>
            <person name="Delattre M."/>
        </authorList>
    </citation>
    <scope>NUCLEOTIDE SEQUENCE</scope>
    <source>
        <strain evidence="5">AF72</strain>
    </source>
</reference>
<feature type="non-terminal residue" evidence="5">
    <location>
        <position position="1"/>
    </location>
</feature>
<feature type="chain" id="PRO_5041319712" evidence="4">
    <location>
        <begin position="20"/>
        <end position="701"/>
    </location>
</feature>
<gene>
    <name evidence="5" type="ORF">MSPICULIGERA_LOCUS20861</name>
</gene>
<dbReference type="SMART" id="SM00671">
    <property type="entry name" value="SEL1"/>
    <property type="match status" value="9"/>
</dbReference>
<evidence type="ECO:0000313" key="6">
    <source>
        <dbReference type="Proteomes" id="UP001177023"/>
    </source>
</evidence>
<dbReference type="InterPro" id="IPR011990">
    <property type="entry name" value="TPR-like_helical_dom_sf"/>
</dbReference>
<evidence type="ECO:0000256" key="1">
    <source>
        <dbReference type="ARBA" id="ARBA00038101"/>
    </source>
</evidence>
<dbReference type="Gene3D" id="1.25.40.10">
    <property type="entry name" value="Tetratricopeptide repeat domain"/>
    <property type="match status" value="2"/>
</dbReference>
<evidence type="ECO:0000256" key="3">
    <source>
        <dbReference type="SAM" id="Phobius"/>
    </source>
</evidence>
<dbReference type="GO" id="GO:0005789">
    <property type="term" value="C:endoplasmic reticulum membrane"/>
    <property type="evidence" value="ECO:0007669"/>
    <property type="project" value="TreeGrafter"/>
</dbReference>
<protein>
    <submittedName>
        <fullName evidence="5">Uncharacterized protein</fullName>
    </submittedName>
</protein>
<feature type="signal peptide" evidence="4">
    <location>
        <begin position="1"/>
        <end position="19"/>
    </location>
</feature>
<keyword evidence="3" id="KW-0472">Membrane</keyword>
<dbReference type="Proteomes" id="UP001177023">
    <property type="component" value="Unassembled WGS sequence"/>
</dbReference>
<comment type="caution">
    <text evidence="5">The sequence shown here is derived from an EMBL/GenBank/DDBJ whole genome shotgun (WGS) entry which is preliminary data.</text>
</comment>
<dbReference type="AlphaFoldDB" id="A0AA36D9T3"/>
<comment type="similarity">
    <text evidence="1">Belongs to the sel-1 family.</text>
</comment>
<dbReference type="PANTHER" id="PTHR11102">
    <property type="entry name" value="SEL-1-LIKE PROTEIN"/>
    <property type="match status" value="1"/>
</dbReference>
<sequence length="701" mass="79423">MRWLGWLLLLAFFTSSSNAEDPPGQPRRLSSKSSLHGHQADTQRLDRETSQILARDANSLRPTPRKSGEDTNLPFLSPGAEYTEEMEQPTDPKLVEMYNKALRFLQRGRPQGVEARKAAYRLLDQAKEAGHLPSKKLMGFAHLFGDNARWSLEEAKKLFTELAEDTGSADAQFGLAFMHATGLGMDKSDPARAFIYYNFAALGGNPLAKMALGYRYLNGIGVNEDCEEALRLYKSVAEMVVSDYKHGTGQATQRIRLVEEMSTPKTSSLATDKDIVDYYRFLADQNDLASMVSLGQIYMTGSRGVEQDYDQAFRYLTDAADLGSASAYAQLGKMYLDGTHVTPQDNATAFHFFLKSTDKNNIMGQIGLGIMYLQGRGVTKNPEVALRLFKGAADQASAEAQFYLGYMFHKGLGVKRNLNEAFKYYQLAAQGGNILAMYNLGVYSMIGLNTLRSCPNAVDFFKNVAERGRWAEVHHKAFREYMLGEPDEAALKYLFMAELGYEAGQSNFAYILDKDEAKSLFHGESRYQTYERAAQSWRRAANQMSVHARLRLGDYYYYGFGTEVDYERAFYHYKIAYEKHSSGQAMYNYGYMHAHGLGVPQDFHLAKRYYDEAGIQAPDAIAAVYLQLAMLGLQFGFSYINQNSLIVHLDEEYPFWEVWALGAIVAICTYIAHFFLQWEMRRRNRLLQQAQQRPAQNREHF</sequence>
<keyword evidence="4" id="KW-0732">Signal</keyword>
<feature type="region of interest" description="Disordered" evidence="2">
    <location>
        <begin position="17"/>
        <end position="88"/>
    </location>
</feature>
<evidence type="ECO:0000256" key="2">
    <source>
        <dbReference type="SAM" id="MobiDB-lite"/>
    </source>
</evidence>
<dbReference type="InterPro" id="IPR050767">
    <property type="entry name" value="Sel1_AlgK"/>
</dbReference>
<evidence type="ECO:0000313" key="5">
    <source>
        <dbReference type="EMBL" id="CAJ0582731.1"/>
    </source>
</evidence>
<proteinExistence type="inferred from homology"/>
<name>A0AA36D9T3_9BILA</name>
<keyword evidence="6" id="KW-1185">Reference proteome</keyword>
<feature type="transmembrane region" description="Helical" evidence="3">
    <location>
        <begin position="653"/>
        <end position="676"/>
    </location>
</feature>
<dbReference type="EMBL" id="CATQJA010002664">
    <property type="protein sequence ID" value="CAJ0582731.1"/>
    <property type="molecule type" value="Genomic_DNA"/>
</dbReference>
<keyword evidence="3" id="KW-0812">Transmembrane</keyword>
<evidence type="ECO:0000256" key="4">
    <source>
        <dbReference type="SAM" id="SignalP"/>
    </source>
</evidence>
<dbReference type="GO" id="GO:0036503">
    <property type="term" value="P:ERAD pathway"/>
    <property type="evidence" value="ECO:0007669"/>
    <property type="project" value="TreeGrafter"/>
</dbReference>